<feature type="binding site" evidence="5">
    <location>
        <begin position="121"/>
        <end position="127"/>
    </location>
    <ligand>
        <name>S-adenosyl-L-methionine</name>
        <dbReference type="ChEBI" id="CHEBI:59789"/>
    </ligand>
</feature>
<dbReference type="InterPro" id="IPR001678">
    <property type="entry name" value="MeTrfase_RsmB-F_NOP2_dom"/>
</dbReference>
<keyword evidence="4 5" id="KW-0694">RNA-binding</keyword>
<evidence type="ECO:0000256" key="1">
    <source>
        <dbReference type="ARBA" id="ARBA00022603"/>
    </source>
</evidence>
<dbReference type="Gene3D" id="3.40.50.150">
    <property type="entry name" value="Vaccinia Virus protein VP39"/>
    <property type="match status" value="1"/>
</dbReference>
<dbReference type="InterPro" id="IPR049560">
    <property type="entry name" value="MeTrfase_RsmB-F_NOP2_cat"/>
</dbReference>
<feature type="binding site" evidence="5">
    <location>
        <position position="144"/>
    </location>
    <ligand>
        <name>S-adenosyl-L-methionine</name>
        <dbReference type="ChEBI" id="CHEBI:59789"/>
    </ligand>
</feature>
<keyword evidence="2 5" id="KW-0808">Transferase</keyword>
<dbReference type="GO" id="GO:0008168">
    <property type="term" value="F:methyltransferase activity"/>
    <property type="evidence" value="ECO:0007669"/>
    <property type="project" value="UniProtKB-KW"/>
</dbReference>
<feature type="domain" description="SAM-dependent MTase RsmB/NOP-type" evidence="6">
    <location>
        <begin position="28"/>
        <end position="311"/>
    </location>
</feature>
<comment type="similarity">
    <text evidence="5">Belongs to the class I-like SAM-binding methyltransferase superfamily. RsmB/NOP family.</text>
</comment>
<sequence length="314" mass="34897">MNMTDIPSFLYEKISAAFDTDQAERIFSGFETAQQRPITLRANTLRTDADYVAKELESAGLSFVRVGWYEDAFVMDPNVRLDELRRLPIYETGAVYLQSLSSMLPPLALAPRSNTDILDMCAAPGGKTTELAAIDPTARITACEMHAPRAERLQYNLKKLGATNVQVMRSDARRLDEFFSFDHILLDAPCTGSGTVRAGDTTANERITERLLNKVVRSQQALLDRALTILKPGGTLLYSTCSILPEENDEQVLEALSKKRHRTCSLVALDPSAWNAEPYPIPLLLGGQPETLSIAPTKEFEGFYMALIKKEYAQ</sequence>
<comment type="caution">
    <text evidence="7">The sequence shown here is derived from an EMBL/GenBank/DDBJ whole genome shotgun (WGS) entry which is preliminary data.</text>
</comment>
<dbReference type="Pfam" id="PF22458">
    <property type="entry name" value="RsmF-B_ferredox"/>
    <property type="match status" value="1"/>
</dbReference>
<dbReference type="Proteomes" id="UP000700908">
    <property type="component" value="Unassembled WGS sequence"/>
</dbReference>
<gene>
    <name evidence="7" type="ORF">K6V98_01180</name>
</gene>
<protein>
    <submittedName>
        <fullName evidence="7">RsmB/NOP family class I SAM-dependent RNA methyltransferase</fullName>
    </submittedName>
</protein>
<dbReference type="InterPro" id="IPR054728">
    <property type="entry name" value="RsmB-like_ferredoxin"/>
</dbReference>
<evidence type="ECO:0000313" key="8">
    <source>
        <dbReference type="Proteomes" id="UP000700908"/>
    </source>
</evidence>
<dbReference type="Pfam" id="PF01189">
    <property type="entry name" value="Methyltr_RsmB-F"/>
    <property type="match status" value="1"/>
</dbReference>
<evidence type="ECO:0000256" key="3">
    <source>
        <dbReference type="ARBA" id="ARBA00022691"/>
    </source>
</evidence>
<reference evidence="7 8" key="1">
    <citation type="submission" date="2021-08" db="EMBL/GenBank/DDBJ databases">
        <title>Collinsella faecalis sp. nov. isolated from swine faeces.</title>
        <authorList>
            <person name="Oh B.S."/>
            <person name="Lee J.H."/>
        </authorList>
    </citation>
    <scope>NUCLEOTIDE SEQUENCE [LARGE SCALE GENOMIC DNA]</scope>
    <source>
        <strain evidence="7 8">AGMB00827</strain>
    </source>
</reference>
<evidence type="ECO:0000256" key="2">
    <source>
        <dbReference type="ARBA" id="ARBA00022679"/>
    </source>
</evidence>
<dbReference type="SUPFAM" id="SSF53335">
    <property type="entry name" value="S-adenosyl-L-methionine-dependent methyltransferases"/>
    <property type="match status" value="1"/>
</dbReference>
<name>A0ABS7MHZ5_9ACTN</name>
<keyword evidence="1 5" id="KW-0489">Methyltransferase</keyword>
<dbReference type="PANTHER" id="PTHR22807">
    <property type="entry name" value="NOP2 YEAST -RELATED NOL1/NOP2/FMU SUN DOMAIN-CONTAINING"/>
    <property type="match status" value="1"/>
</dbReference>
<dbReference type="PANTHER" id="PTHR22807:SF30">
    <property type="entry name" value="28S RRNA (CYTOSINE(4447)-C(5))-METHYLTRANSFERASE-RELATED"/>
    <property type="match status" value="1"/>
</dbReference>
<feature type="active site" description="Nucleophile" evidence="5">
    <location>
        <position position="241"/>
    </location>
</feature>
<dbReference type="InterPro" id="IPR023267">
    <property type="entry name" value="RCMT"/>
</dbReference>
<evidence type="ECO:0000256" key="5">
    <source>
        <dbReference type="PROSITE-ProRule" id="PRU01023"/>
    </source>
</evidence>
<evidence type="ECO:0000313" key="7">
    <source>
        <dbReference type="EMBL" id="MBY4796981.1"/>
    </source>
</evidence>
<dbReference type="GO" id="GO:0032259">
    <property type="term" value="P:methylation"/>
    <property type="evidence" value="ECO:0007669"/>
    <property type="project" value="UniProtKB-KW"/>
</dbReference>
<dbReference type="EMBL" id="JAIMFO010000004">
    <property type="protein sequence ID" value="MBY4796981.1"/>
    <property type="molecule type" value="Genomic_DNA"/>
</dbReference>
<feature type="binding site" evidence="5">
    <location>
        <position position="187"/>
    </location>
    <ligand>
        <name>S-adenosyl-L-methionine</name>
        <dbReference type="ChEBI" id="CHEBI:59789"/>
    </ligand>
</feature>
<dbReference type="InterPro" id="IPR029063">
    <property type="entry name" value="SAM-dependent_MTases_sf"/>
</dbReference>
<evidence type="ECO:0000256" key="4">
    <source>
        <dbReference type="ARBA" id="ARBA00022884"/>
    </source>
</evidence>
<organism evidence="7 8">
    <name type="scientific">Collinsella ureilytica</name>
    <dbReference type="NCBI Taxonomy" id="2869515"/>
    <lineage>
        <taxon>Bacteria</taxon>
        <taxon>Bacillati</taxon>
        <taxon>Actinomycetota</taxon>
        <taxon>Coriobacteriia</taxon>
        <taxon>Coriobacteriales</taxon>
        <taxon>Coriobacteriaceae</taxon>
        <taxon>Collinsella</taxon>
    </lineage>
</organism>
<dbReference type="PRINTS" id="PR02008">
    <property type="entry name" value="RCMTFAMILY"/>
</dbReference>
<keyword evidence="3 5" id="KW-0949">S-adenosyl-L-methionine</keyword>
<dbReference type="PROSITE" id="PS51686">
    <property type="entry name" value="SAM_MT_RSMB_NOP"/>
    <property type="match status" value="1"/>
</dbReference>
<proteinExistence type="inferred from homology"/>
<evidence type="ECO:0000259" key="6">
    <source>
        <dbReference type="PROSITE" id="PS51686"/>
    </source>
</evidence>
<keyword evidence="8" id="KW-1185">Reference proteome</keyword>
<dbReference type="CDD" id="cd02440">
    <property type="entry name" value="AdoMet_MTases"/>
    <property type="match status" value="1"/>
</dbReference>
<accession>A0ABS7MHZ5</accession>
<feature type="binding site" evidence="5">
    <location>
        <position position="171"/>
    </location>
    <ligand>
        <name>S-adenosyl-L-methionine</name>
        <dbReference type="ChEBI" id="CHEBI:59789"/>
    </ligand>
</feature>